<organism evidence="2 3">
    <name type="scientific">Iphiclides podalirius</name>
    <name type="common">scarce swallowtail</name>
    <dbReference type="NCBI Taxonomy" id="110791"/>
    <lineage>
        <taxon>Eukaryota</taxon>
        <taxon>Metazoa</taxon>
        <taxon>Ecdysozoa</taxon>
        <taxon>Arthropoda</taxon>
        <taxon>Hexapoda</taxon>
        <taxon>Insecta</taxon>
        <taxon>Pterygota</taxon>
        <taxon>Neoptera</taxon>
        <taxon>Endopterygota</taxon>
        <taxon>Lepidoptera</taxon>
        <taxon>Glossata</taxon>
        <taxon>Ditrysia</taxon>
        <taxon>Papilionoidea</taxon>
        <taxon>Papilionidae</taxon>
        <taxon>Papilioninae</taxon>
        <taxon>Iphiclides</taxon>
    </lineage>
</organism>
<feature type="non-terminal residue" evidence="2">
    <location>
        <position position="89"/>
    </location>
</feature>
<dbReference type="EMBL" id="OW152814">
    <property type="protein sequence ID" value="CAH2050860.1"/>
    <property type="molecule type" value="Genomic_DNA"/>
</dbReference>
<evidence type="ECO:0000313" key="2">
    <source>
        <dbReference type="EMBL" id="CAH2050860.1"/>
    </source>
</evidence>
<accession>A0ABN8I986</accession>
<proteinExistence type="predicted"/>
<reference evidence="2" key="1">
    <citation type="submission" date="2022-03" db="EMBL/GenBank/DDBJ databases">
        <authorList>
            <person name="Martin H S."/>
        </authorList>
    </citation>
    <scope>NUCLEOTIDE SEQUENCE</scope>
</reference>
<feature type="region of interest" description="Disordered" evidence="1">
    <location>
        <begin position="36"/>
        <end position="89"/>
    </location>
</feature>
<name>A0ABN8I986_9NEOP</name>
<evidence type="ECO:0000313" key="3">
    <source>
        <dbReference type="Proteomes" id="UP000837857"/>
    </source>
</evidence>
<dbReference type="Proteomes" id="UP000837857">
    <property type="component" value="Chromosome 2"/>
</dbReference>
<gene>
    <name evidence="2" type="ORF">IPOD504_LOCUS7731</name>
</gene>
<sequence>MIVITDPGAHKRATDEDLTVRIQNFIARDTRYRRTMGTRNAVPPGLGNGSRRRHASATVSGGRKAIVSRSRPGSLRAPRAQRIRETSGD</sequence>
<protein>
    <submittedName>
        <fullName evidence="2">Uncharacterized protein</fullName>
    </submittedName>
</protein>
<evidence type="ECO:0000256" key="1">
    <source>
        <dbReference type="SAM" id="MobiDB-lite"/>
    </source>
</evidence>
<keyword evidence="3" id="KW-1185">Reference proteome</keyword>